<sequence length="142" mass="16101">SMYIFQSRYSTIKPVMAQFNVFLVCSVIFLIAMVAVLIYVLVLLYRYTSTPDPQTVSTRLANESESHYVYVSTKKEAIANLSRVCDNHDSNVPPQIVMIPCTPPPDYRSLHHLPPVCGSPLPSYEDLMVDSARSTRTLWRNT</sequence>
<protein>
    <submittedName>
        <fullName evidence="2">Uncharacterized protein</fullName>
    </submittedName>
</protein>
<keyword evidence="1" id="KW-0472">Membrane</keyword>
<evidence type="ECO:0000313" key="3">
    <source>
        <dbReference type="Proteomes" id="UP001432027"/>
    </source>
</evidence>
<accession>A0AAV5SEZ1</accession>
<feature type="transmembrane region" description="Helical" evidence="1">
    <location>
        <begin position="21"/>
        <end position="45"/>
    </location>
</feature>
<feature type="non-terminal residue" evidence="2">
    <location>
        <position position="1"/>
    </location>
</feature>
<keyword evidence="1" id="KW-1133">Transmembrane helix</keyword>
<proteinExistence type="predicted"/>
<name>A0AAV5SEZ1_9BILA</name>
<organism evidence="2 3">
    <name type="scientific">Pristionchus entomophagus</name>
    <dbReference type="NCBI Taxonomy" id="358040"/>
    <lineage>
        <taxon>Eukaryota</taxon>
        <taxon>Metazoa</taxon>
        <taxon>Ecdysozoa</taxon>
        <taxon>Nematoda</taxon>
        <taxon>Chromadorea</taxon>
        <taxon>Rhabditida</taxon>
        <taxon>Rhabditina</taxon>
        <taxon>Diplogasteromorpha</taxon>
        <taxon>Diplogasteroidea</taxon>
        <taxon>Neodiplogasteridae</taxon>
        <taxon>Pristionchus</taxon>
    </lineage>
</organism>
<evidence type="ECO:0000313" key="2">
    <source>
        <dbReference type="EMBL" id="GMS80753.1"/>
    </source>
</evidence>
<gene>
    <name evidence="2" type="ORF">PENTCL1PPCAC_2928</name>
</gene>
<dbReference type="AlphaFoldDB" id="A0AAV5SEZ1"/>
<keyword evidence="3" id="KW-1185">Reference proteome</keyword>
<reference evidence="2" key="1">
    <citation type="submission" date="2023-10" db="EMBL/GenBank/DDBJ databases">
        <title>Genome assembly of Pristionchus species.</title>
        <authorList>
            <person name="Yoshida K."/>
            <person name="Sommer R.J."/>
        </authorList>
    </citation>
    <scope>NUCLEOTIDE SEQUENCE</scope>
    <source>
        <strain evidence="2">RS0144</strain>
    </source>
</reference>
<dbReference type="EMBL" id="BTSX01000001">
    <property type="protein sequence ID" value="GMS80753.1"/>
    <property type="molecule type" value="Genomic_DNA"/>
</dbReference>
<comment type="caution">
    <text evidence="2">The sequence shown here is derived from an EMBL/GenBank/DDBJ whole genome shotgun (WGS) entry which is preliminary data.</text>
</comment>
<dbReference type="Proteomes" id="UP001432027">
    <property type="component" value="Unassembled WGS sequence"/>
</dbReference>
<evidence type="ECO:0000256" key="1">
    <source>
        <dbReference type="SAM" id="Phobius"/>
    </source>
</evidence>
<keyword evidence="1" id="KW-0812">Transmembrane</keyword>